<dbReference type="EMBL" id="AAVT01000009">
    <property type="protein sequence ID" value="EAW30282.1"/>
    <property type="molecule type" value="Genomic_DNA"/>
</dbReference>
<evidence type="ECO:0000256" key="5">
    <source>
        <dbReference type="ARBA" id="ARBA00022519"/>
    </source>
</evidence>
<dbReference type="NCBIfam" id="TIGR01713">
    <property type="entry name" value="typeII_sec_gspC"/>
    <property type="match status" value="1"/>
</dbReference>
<protein>
    <submittedName>
        <fullName evidence="11">General secretion pathway protein C</fullName>
    </submittedName>
</protein>
<dbReference type="Pfam" id="PF11356">
    <property type="entry name" value="T2SSC"/>
    <property type="match status" value="1"/>
</dbReference>
<comment type="similarity">
    <text evidence="2">Belongs to the GSP C family.</text>
</comment>
<dbReference type="eggNOG" id="COG3031">
    <property type="taxonomic scope" value="Bacteria"/>
</dbReference>
<feature type="domain" description="Type II secretion system protein GspC N-terminal" evidence="10">
    <location>
        <begin position="35"/>
        <end position="174"/>
    </location>
</feature>
<dbReference type="Proteomes" id="UP000004931">
    <property type="component" value="Unassembled WGS sequence"/>
</dbReference>
<evidence type="ECO:0000256" key="2">
    <source>
        <dbReference type="ARBA" id="ARBA00007986"/>
    </source>
</evidence>
<gene>
    <name evidence="11" type="ORF">GP2143_02025</name>
</gene>
<comment type="caution">
    <text evidence="11">The sequence shown here is derived from an EMBL/GenBank/DDBJ whole genome shotgun (WGS) entry which is preliminary data.</text>
</comment>
<evidence type="ECO:0000256" key="1">
    <source>
        <dbReference type="ARBA" id="ARBA00004533"/>
    </source>
</evidence>
<evidence type="ECO:0000256" key="8">
    <source>
        <dbReference type="ARBA" id="ARBA00022989"/>
    </source>
</evidence>
<name>A0YG32_9GAMM</name>
<keyword evidence="7" id="KW-0653">Protein transport</keyword>
<dbReference type="InterPro" id="IPR024961">
    <property type="entry name" value="T2SS_GspC_N"/>
</dbReference>
<evidence type="ECO:0000313" key="11">
    <source>
        <dbReference type="EMBL" id="EAW30282.1"/>
    </source>
</evidence>
<dbReference type="GO" id="GO:0015628">
    <property type="term" value="P:protein secretion by the type II secretion system"/>
    <property type="evidence" value="ECO:0007669"/>
    <property type="project" value="InterPro"/>
</dbReference>
<evidence type="ECO:0000256" key="4">
    <source>
        <dbReference type="ARBA" id="ARBA00022475"/>
    </source>
</evidence>
<dbReference type="Gene3D" id="2.30.42.10">
    <property type="match status" value="1"/>
</dbReference>
<keyword evidence="9" id="KW-0472">Membrane</keyword>
<keyword evidence="8" id="KW-1133">Transmembrane helix</keyword>
<comment type="subcellular location">
    <subcellularLocation>
        <location evidence="1">Cell inner membrane</location>
    </subcellularLocation>
</comment>
<evidence type="ECO:0000256" key="3">
    <source>
        <dbReference type="ARBA" id="ARBA00022448"/>
    </source>
</evidence>
<evidence type="ECO:0000256" key="9">
    <source>
        <dbReference type="ARBA" id="ARBA00023136"/>
    </source>
</evidence>
<dbReference type="GO" id="GO:0005886">
    <property type="term" value="C:plasma membrane"/>
    <property type="evidence" value="ECO:0007669"/>
    <property type="project" value="UniProtKB-SubCell"/>
</dbReference>
<sequence length="324" mass="35124">MARQLMSVGQRLAISVKSLPVTWVRKLIFALIGLWVLAIALQLMGLVVTAETAAVSDDDSQALTSRMLPVSAAAVATLQQAQLFGEAGAAPTEAAKPAKEDIAFNASKTQLDLALKGIIHTPDDAESVAVIVSRGQQAQYYGGDKLPVGSHVILTKVLLDHVILNNAGRYESLWLYDEEKNGKQTASSRPAASSNTISKRREVIVTDMRDDDKVTSLANDYRDKLYKNPRSLAEVLRILPAQEQGQLVGYRVSPGKDKVQFSQLGFKSNDIVTSVNGIVLDEPAKALEIYKLMRTAMEATFTVDRNGTSVEVLVSLQDNLGSNE</sequence>
<evidence type="ECO:0000313" key="12">
    <source>
        <dbReference type="Proteomes" id="UP000004931"/>
    </source>
</evidence>
<dbReference type="SUPFAM" id="SSF50156">
    <property type="entry name" value="PDZ domain-like"/>
    <property type="match status" value="1"/>
</dbReference>
<dbReference type="AlphaFoldDB" id="A0YG32"/>
<dbReference type="InterPro" id="IPR036034">
    <property type="entry name" value="PDZ_sf"/>
</dbReference>
<dbReference type="GO" id="GO:0015627">
    <property type="term" value="C:type II protein secretion system complex"/>
    <property type="evidence" value="ECO:0007669"/>
    <property type="project" value="InterPro"/>
</dbReference>
<dbReference type="Gene3D" id="2.30.30.830">
    <property type="match status" value="1"/>
</dbReference>
<evidence type="ECO:0000256" key="6">
    <source>
        <dbReference type="ARBA" id="ARBA00022692"/>
    </source>
</evidence>
<keyword evidence="5" id="KW-0997">Cell inner membrane</keyword>
<proteinExistence type="inferred from homology"/>
<accession>A0YG32</accession>
<organism evidence="11 12">
    <name type="scientific">marine gamma proteobacterium HTCC2143</name>
    <dbReference type="NCBI Taxonomy" id="247633"/>
    <lineage>
        <taxon>Bacteria</taxon>
        <taxon>Pseudomonadati</taxon>
        <taxon>Pseudomonadota</taxon>
        <taxon>Gammaproteobacteria</taxon>
        <taxon>Cellvibrionales</taxon>
        <taxon>Spongiibacteraceae</taxon>
        <taxon>BD1-7 clade</taxon>
    </lineage>
</organism>
<reference evidence="11 12" key="1">
    <citation type="journal article" date="2010" name="J. Bacteriol.">
        <title>Genome sequence of the oligotrophic marine Gammaproteobacterium HTCC2143, isolated from the Oregon Coast.</title>
        <authorList>
            <person name="Oh H.M."/>
            <person name="Kang I."/>
            <person name="Ferriera S."/>
            <person name="Giovannoni S.J."/>
            <person name="Cho J.C."/>
        </authorList>
    </citation>
    <scope>NUCLEOTIDE SEQUENCE [LARGE SCALE GENOMIC DNA]</scope>
    <source>
        <strain evidence="11 12">HTCC2143</strain>
    </source>
</reference>
<keyword evidence="12" id="KW-1185">Reference proteome</keyword>
<evidence type="ECO:0000259" key="10">
    <source>
        <dbReference type="Pfam" id="PF11356"/>
    </source>
</evidence>
<keyword evidence="6" id="KW-0812">Transmembrane</keyword>
<keyword evidence="4" id="KW-1003">Cell membrane</keyword>
<dbReference type="STRING" id="247633.GP2143_02025"/>
<keyword evidence="3" id="KW-0813">Transport</keyword>
<dbReference type="InterPro" id="IPR001639">
    <property type="entry name" value="T2SS_protein-GspC"/>
</dbReference>
<evidence type="ECO:0000256" key="7">
    <source>
        <dbReference type="ARBA" id="ARBA00022927"/>
    </source>
</evidence>